<keyword evidence="6 15" id="KW-0732">Signal</keyword>
<keyword evidence="10 12" id="KW-0472">Membrane</keyword>
<name>A0A7W4NX09_9PROT</name>
<evidence type="ECO:0000256" key="4">
    <source>
        <dbReference type="ARBA" id="ARBA00022496"/>
    </source>
</evidence>
<organism evidence="18 21">
    <name type="scientific">Gluconacetobacter dulcium</name>
    <dbReference type="NCBI Taxonomy" id="2729096"/>
    <lineage>
        <taxon>Bacteria</taxon>
        <taxon>Pseudomonadati</taxon>
        <taxon>Pseudomonadota</taxon>
        <taxon>Alphaproteobacteria</taxon>
        <taxon>Acetobacterales</taxon>
        <taxon>Acetobacteraceae</taxon>
        <taxon>Gluconacetobacter</taxon>
    </lineage>
</organism>
<dbReference type="InterPro" id="IPR012910">
    <property type="entry name" value="Plug_dom"/>
</dbReference>
<dbReference type="RefSeq" id="WP_182975106.1">
    <property type="nucleotide sequence ID" value="NZ_JABEQO010000024.1"/>
</dbReference>
<feature type="region of interest" description="Disordered" evidence="14">
    <location>
        <begin position="28"/>
        <end position="57"/>
    </location>
</feature>
<reference evidence="20 21" key="1">
    <citation type="submission" date="2020-04" db="EMBL/GenBank/DDBJ databases">
        <title>Description of novel Gluconacetobacter.</title>
        <authorList>
            <person name="Sombolestani A."/>
        </authorList>
    </citation>
    <scope>NUCLEOTIDE SEQUENCE [LARGE SCALE GENOMIC DNA]</scope>
    <source>
        <strain evidence="19 20">LMG 1728</strain>
        <strain evidence="18 21">LMG 1731</strain>
    </source>
</reference>
<feature type="signal peptide" evidence="15">
    <location>
        <begin position="1"/>
        <end position="27"/>
    </location>
</feature>
<dbReference type="EMBL" id="JABEQN010000024">
    <property type="protein sequence ID" value="MBB2195201.1"/>
    <property type="molecule type" value="Genomic_DNA"/>
</dbReference>
<dbReference type="InterPro" id="IPR000531">
    <property type="entry name" value="Beta-barrel_TonB"/>
</dbReference>
<evidence type="ECO:0000256" key="9">
    <source>
        <dbReference type="ARBA" id="ARBA00023077"/>
    </source>
</evidence>
<dbReference type="EMBL" id="JABEQO010000024">
    <property type="protein sequence ID" value="MBB2166065.1"/>
    <property type="molecule type" value="Genomic_DNA"/>
</dbReference>
<comment type="caution">
    <text evidence="18">The sequence shown here is derived from an EMBL/GenBank/DDBJ whole genome shotgun (WGS) entry which is preliminary data.</text>
</comment>
<proteinExistence type="inferred from homology"/>
<dbReference type="InterPro" id="IPR039426">
    <property type="entry name" value="TonB-dep_rcpt-like"/>
</dbReference>
<dbReference type="Gene3D" id="2.170.130.10">
    <property type="entry name" value="TonB-dependent receptor, plug domain"/>
    <property type="match status" value="1"/>
</dbReference>
<evidence type="ECO:0000256" key="6">
    <source>
        <dbReference type="ARBA" id="ARBA00022729"/>
    </source>
</evidence>
<dbReference type="PROSITE" id="PS52016">
    <property type="entry name" value="TONB_DEPENDENT_REC_3"/>
    <property type="match status" value="1"/>
</dbReference>
<evidence type="ECO:0000256" key="15">
    <source>
        <dbReference type="SAM" id="SignalP"/>
    </source>
</evidence>
<dbReference type="Gene3D" id="2.40.170.20">
    <property type="entry name" value="TonB-dependent receptor, beta-barrel domain"/>
    <property type="match status" value="1"/>
</dbReference>
<evidence type="ECO:0000256" key="2">
    <source>
        <dbReference type="ARBA" id="ARBA00022448"/>
    </source>
</evidence>
<evidence type="ECO:0000313" key="20">
    <source>
        <dbReference type="Proteomes" id="UP000540490"/>
    </source>
</evidence>
<keyword evidence="4" id="KW-0410">Iron transport</keyword>
<keyword evidence="3 12" id="KW-1134">Transmembrane beta strand</keyword>
<sequence>MKPCTRKLYVFLSTTMLCSYLGTAAHAATGPTASPTPPPGRKHTPILPPARPSKTESETIAVTVRRVANGTQTSISQQLISQAVPGTNPMKILGQMPGIMFQTNDAQGIDNYAAQIYVHGFQQQEIGMTLDGMPMGEMTYRNYNGLNPLQAISSENVARIDVSQSAGAEAIAATNNLGGSFEYVSLDPKDRRGGTVAQTFGSNRTFHTFIRFDSGVLNPSGTKFFVSYSRNDAGFWGGSRANLFTQQVNAKLIQPIGNDSSISAYFDWSDLHEYSRQDYSLEMLDTLGYDSNNYYNGRASGYRTAYAAAEGHYGSSYQKLSDPADASVYDAGTNVVDYFGGIKADLSLAPHLRWTTTAYGHGEDSQTTWTSPFFPSPNGAPMSEVVKEPAIERFGILSALHYNIAHNQLGMGVWYENNSYQSPMNAYSQPAIVDGVIQGPLRSGVSKWSDPFAQIFNQDYSTNVFTAFVQDTYRPVKNLYLHFGFKSILDTTRVGNAYINPAYYGANIGALTGSEGLTVAKPFLPHISANWKFLKNHELFFDISESVHTYAESGYKLSNSPFAVLQSAFNASRSQIRPETAWTYAVGYRYSSPIVAGSLYAYRTNFQNRLQQITSGSLINPVSEVANVGSVTMDGVDASVTLTPIRHLSIYNSISYDHATYDNDLRNGTTLYPTTGVQIVNYPRLMYKSRLSYEWHGAMAYIDASYIGRRNFTYTGDVKMPSYWITNLGAQYRFGEMGKYNRHLAFLRNLVVSFNINNLTNTKYISTMGEAGNPMNVASGALSYQGFELGAPRQFFGTVKAEF</sequence>
<evidence type="ECO:0000256" key="14">
    <source>
        <dbReference type="SAM" id="MobiDB-lite"/>
    </source>
</evidence>
<keyword evidence="5 12" id="KW-0812">Transmembrane</keyword>
<dbReference type="AlphaFoldDB" id="A0A7W4NX09"/>
<dbReference type="PANTHER" id="PTHR32552:SF89">
    <property type="entry name" value="CATECHOLATE SIDEROPHORE RECEPTOR FIU"/>
    <property type="match status" value="1"/>
</dbReference>
<evidence type="ECO:0000256" key="5">
    <source>
        <dbReference type="ARBA" id="ARBA00022692"/>
    </source>
</evidence>
<dbReference type="Proteomes" id="UP000561077">
    <property type="component" value="Unassembled WGS sequence"/>
</dbReference>
<feature type="domain" description="TonB-dependent receptor-like beta-barrel" evidence="16">
    <location>
        <begin position="285"/>
        <end position="759"/>
    </location>
</feature>
<evidence type="ECO:0000256" key="11">
    <source>
        <dbReference type="ARBA" id="ARBA00023237"/>
    </source>
</evidence>
<evidence type="ECO:0000259" key="16">
    <source>
        <dbReference type="Pfam" id="PF00593"/>
    </source>
</evidence>
<comment type="similarity">
    <text evidence="12 13">Belongs to the TonB-dependent receptor family.</text>
</comment>
<keyword evidence="20" id="KW-1185">Reference proteome</keyword>
<evidence type="ECO:0000256" key="12">
    <source>
        <dbReference type="PROSITE-ProRule" id="PRU01360"/>
    </source>
</evidence>
<dbReference type="InterPro" id="IPR036942">
    <property type="entry name" value="Beta-barrel_TonB_sf"/>
</dbReference>
<evidence type="ECO:0000259" key="17">
    <source>
        <dbReference type="Pfam" id="PF07715"/>
    </source>
</evidence>
<keyword evidence="18" id="KW-0675">Receptor</keyword>
<keyword evidence="11 12" id="KW-0998">Cell outer membrane</keyword>
<protein>
    <submittedName>
        <fullName evidence="18">TonB-dependent receptor</fullName>
    </submittedName>
</protein>
<dbReference type="InterPro" id="IPR037066">
    <property type="entry name" value="Plug_dom_sf"/>
</dbReference>
<feature type="domain" description="TonB-dependent receptor plug" evidence="17">
    <location>
        <begin position="70"/>
        <end position="179"/>
    </location>
</feature>
<evidence type="ECO:0000313" key="18">
    <source>
        <dbReference type="EMBL" id="MBB2166065.1"/>
    </source>
</evidence>
<dbReference type="SUPFAM" id="SSF56935">
    <property type="entry name" value="Porins"/>
    <property type="match status" value="1"/>
</dbReference>
<comment type="subcellular location">
    <subcellularLocation>
        <location evidence="1 12">Cell outer membrane</location>
        <topology evidence="1 12">Multi-pass membrane protein</topology>
    </subcellularLocation>
</comment>
<keyword evidence="8" id="KW-0406">Ion transport</keyword>
<evidence type="ECO:0000256" key="10">
    <source>
        <dbReference type="ARBA" id="ARBA00023136"/>
    </source>
</evidence>
<dbReference type="Pfam" id="PF00593">
    <property type="entry name" value="TonB_dep_Rec_b-barrel"/>
    <property type="match status" value="1"/>
</dbReference>
<evidence type="ECO:0000256" key="13">
    <source>
        <dbReference type="RuleBase" id="RU003357"/>
    </source>
</evidence>
<keyword evidence="2 12" id="KW-0813">Transport</keyword>
<dbReference type="GO" id="GO:0009279">
    <property type="term" value="C:cell outer membrane"/>
    <property type="evidence" value="ECO:0007669"/>
    <property type="project" value="UniProtKB-SubCell"/>
</dbReference>
<evidence type="ECO:0000256" key="1">
    <source>
        <dbReference type="ARBA" id="ARBA00004571"/>
    </source>
</evidence>
<evidence type="ECO:0000313" key="19">
    <source>
        <dbReference type="EMBL" id="MBB2195201.1"/>
    </source>
</evidence>
<keyword evidence="9 13" id="KW-0798">TonB box</keyword>
<dbReference type="GO" id="GO:0015344">
    <property type="term" value="F:siderophore uptake transmembrane transporter activity"/>
    <property type="evidence" value="ECO:0007669"/>
    <property type="project" value="TreeGrafter"/>
</dbReference>
<evidence type="ECO:0000256" key="7">
    <source>
        <dbReference type="ARBA" id="ARBA00023004"/>
    </source>
</evidence>
<evidence type="ECO:0000256" key="3">
    <source>
        <dbReference type="ARBA" id="ARBA00022452"/>
    </source>
</evidence>
<feature type="chain" id="PRO_5030695201" evidence="15">
    <location>
        <begin position="28"/>
        <end position="803"/>
    </location>
</feature>
<keyword evidence="7" id="KW-0408">Iron</keyword>
<dbReference type="PANTHER" id="PTHR32552">
    <property type="entry name" value="FERRICHROME IRON RECEPTOR-RELATED"/>
    <property type="match status" value="1"/>
</dbReference>
<evidence type="ECO:0000256" key="8">
    <source>
        <dbReference type="ARBA" id="ARBA00023065"/>
    </source>
</evidence>
<dbReference type="Pfam" id="PF07715">
    <property type="entry name" value="Plug"/>
    <property type="match status" value="1"/>
</dbReference>
<evidence type="ECO:0000313" key="21">
    <source>
        <dbReference type="Proteomes" id="UP000561077"/>
    </source>
</evidence>
<accession>A0A7W4NX09</accession>
<dbReference type="Proteomes" id="UP000540490">
    <property type="component" value="Unassembled WGS sequence"/>
</dbReference>
<gene>
    <name evidence="19" type="ORF">HLH25_16495</name>
    <name evidence="18" type="ORF">HLH26_16315</name>
</gene>